<feature type="region of interest" description="Disordered" evidence="1">
    <location>
        <begin position="838"/>
        <end position="863"/>
    </location>
</feature>
<evidence type="ECO:0000256" key="1">
    <source>
        <dbReference type="SAM" id="MobiDB-lite"/>
    </source>
</evidence>
<feature type="non-terminal residue" evidence="2">
    <location>
        <position position="863"/>
    </location>
</feature>
<organism evidence="2 3">
    <name type="scientific">Polarella glacialis</name>
    <name type="common">Dinoflagellate</name>
    <dbReference type="NCBI Taxonomy" id="89957"/>
    <lineage>
        <taxon>Eukaryota</taxon>
        <taxon>Sar</taxon>
        <taxon>Alveolata</taxon>
        <taxon>Dinophyceae</taxon>
        <taxon>Suessiales</taxon>
        <taxon>Suessiaceae</taxon>
        <taxon>Polarella</taxon>
    </lineage>
</organism>
<reference evidence="2" key="1">
    <citation type="submission" date="2021-02" db="EMBL/GenBank/DDBJ databases">
        <authorList>
            <person name="Dougan E. K."/>
            <person name="Rhodes N."/>
            <person name="Thang M."/>
            <person name="Chan C."/>
        </authorList>
    </citation>
    <scope>NUCLEOTIDE SEQUENCE</scope>
</reference>
<protein>
    <submittedName>
        <fullName evidence="2">Uncharacterized protein</fullName>
    </submittedName>
</protein>
<name>A0A813KHT0_POLGL</name>
<evidence type="ECO:0000313" key="3">
    <source>
        <dbReference type="Proteomes" id="UP000626109"/>
    </source>
</evidence>
<accession>A0A813KHT0</accession>
<feature type="compositionally biased region" description="Low complexity" evidence="1">
    <location>
        <begin position="1"/>
        <end position="22"/>
    </location>
</feature>
<gene>
    <name evidence="2" type="ORF">PGLA2088_LOCUS32503</name>
</gene>
<sequence length="863" mass="93317">MAAGGRSPGSAPAGGPACPSPSRRLSTALGTKSERSQRAAACLPPPRLLSVGGREGPGQRINGDYELVEGWQPNGRPCWLRRGLQGTGPNGPSEEGDDRPLYLFFGDMGYWSIASSVHAAGVHVLARSGPDFSTPSPDLSPQAWTVFAFGKARQDRSVVCFRHDTTQQPPEAIHVLGCKGDHVQLNGNYFHVPGVAIGSRPVFVKEDVGFRGRRVDPVERKLFHFSQRSGRWLISSASFGPDSDSAIAASDSTSSAWRGATVLARSPLAWTSTSPVHLPREAWSVLKDLPPKLLHGSHRPRRVTLVLDHDDALSNDEEEEQAASTFIPCLGLHVQLGVGSALRSAAARSRSVSSSGSVGSDASETPRALEEHLVRHEDAVLLFCIHLPSPLGMTDSFGLNGDYAMSVQIHGDRPVFIKVPLRPSAEGAFRTSAEDRELCLFFDDYVGRWQVAPSLCSKDILLRGPPGCIENLPAPTDSSSVVPWQVRVPDLDVSLNAAFPRRRRSFAASEATPAFQDSALEVRARTEDRKPPRTVAFVVEGLPGIDGATSSSSQALVGHPLEGDFRLLRQRYGRRPVYRRAGLQAASSGPGLPAQPPLFMFFEPRSGYWIVSTISPLATNHAQASSRPDVPGRFGQVLARSGPSWSPLFAEETQNWDVADSQEPGNHHRHGLVRAAPASRLLSESLLLTPWLRLRALGGGEAPPSFLCVGGCGSRLQSLNGTYELLPETMWGSRPAWRRLPSKPDFAGEVPDFPRFVFFWPETGHWIIGSDLHCAHTGLARNGPSRWAAQSPDHCPGRWAALSGLTFEEDPRIFCRWQKSAHGAPEAFGLSSLASPRQSLGPRAASLHSATGAPLSARWRSEA</sequence>
<comment type="caution">
    <text evidence="2">The sequence shown here is derived from an EMBL/GenBank/DDBJ whole genome shotgun (WGS) entry which is preliminary data.</text>
</comment>
<dbReference type="Proteomes" id="UP000626109">
    <property type="component" value="Unassembled WGS sequence"/>
</dbReference>
<dbReference type="AlphaFoldDB" id="A0A813KHT0"/>
<dbReference type="EMBL" id="CAJNNW010030149">
    <property type="protein sequence ID" value="CAE8702619.1"/>
    <property type="molecule type" value="Genomic_DNA"/>
</dbReference>
<proteinExistence type="predicted"/>
<evidence type="ECO:0000313" key="2">
    <source>
        <dbReference type="EMBL" id="CAE8702619.1"/>
    </source>
</evidence>
<feature type="region of interest" description="Disordered" evidence="1">
    <location>
        <begin position="1"/>
        <end position="56"/>
    </location>
</feature>